<organism evidence="2">
    <name type="scientific">Rosellinia necatrix</name>
    <name type="common">White root-rot fungus</name>
    <dbReference type="NCBI Taxonomy" id="77044"/>
    <lineage>
        <taxon>Eukaryota</taxon>
        <taxon>Fungi</taxon>
        <taxon>Dikarya</taxon>
        <taxon>Ascomycota</taxon>
        <taxon>Pezizomycotina</taxon>
        <taxon>Sordariomycetes</taxon>
        <taxon>Xylariomycetidae</taxon>
        <taxon>Xylariales</taxon>
        <taxon>Xylariaceae</taxon>
        <taxon>Rosellinia</taxon>
    </lineage>
</organism>
<accession>A0A1W2TK08</accession>
<dbReference type="AlphaFoldDB" id="A0A1W2TK08"/>
<evidence type="ECO:0000313" key="3">
    <source>
        <dbReference type="Proteomes" id="UP000054516"/>
    </source>
</evidence>
<evidence type="ECO:0000256" key="1">
    <source>
        <dbReference type="SAM" id="MobiDB-lite"/>
    </source>
</evidence>
<reference evidence="2" key="1">
    <citation type="submission" date="2016-03" db="EMBL/GenBank/DDBJ databases">
        <title>Draft genome sequence of Rosellinia necatrix.</title>
        <authorList>
            <person name="Kanematsu S."/>
        </authorList>
    </citation>
    <scope>NUCLEOTIDE SEQUENCE [LARGE SCALE GENOMIC DNA]</scope>
    <source>
        <strain evidence="2">W97</strain>
    </source>
</reference>
<feature type="compositionally biased region" description="Basic and acidic residues" evidence="1">
    <location>
        <begin position="355"/>
        <end position="364"/>
    </location>
</feature>
<feature type="region of interest" description="Disordered" evidence="1">
    <location>
        <begin position="355"/>
        <end position="392"/>
    </location>
</feature>
<dbReference type="OrthoDB" id="4771922at2759"/>
<dbReference type="STRING" id="77044.A0A1W2TK08"/>
<feature type="compositionally biased region" description="Basic residues" evidence="1">
    <location>
        <begin position="207"/>
        <end position="221"/>
    </location>
</feature>
<protein>
    <submittedName>
        <fullName evidence="2">Uncharacterized protein</fullName>
    </submittedName>
</protein>
<sequence>MKRQRSYQRNQAALPKQYLHPHFPNGIPHAPFQLWHPLEQHTQAQGHAYPGHDHPSVNTMAMQPNHVDSNTISQPNGVIDNYNIPVDVAPTEFPGFDANPNMDFMVNLMANNEFLHFAGTSQLFSTSPTIPSQQNMHAVYPSFQQPSEPGTPQAQLDINLTPAMLNVAGIPTAINLNPSEGGWEPNGCISNGHVPSRTSFSAPKSHGGARRRQRNAGRRRSALRDPANTDPARAGERGPTAAPAAPIENSEPPAAPQIETPSPPPPPPPATVSHIDEPSAPGGITTTAGQAEADHSQNPPPAGSPSTRSPSGPLDEYAYDTLANTSASTPDDGLGCETSLALIEQFIEERFIEEETRREAEETRRRRRQRLENEEDDEKKKTAPLANCTDGQSGYPVECDEHLRPPGLGFRAAAVRVGVPREEWLRARGGGGEGGGEGGCPRWAVHAAAADDGARLRAAPSGSTAADIARCEAIAFGDVELDELFSGMNEQKVALWSQYLLAAVPGVDDSVTTWARM</sequence>
<keyword evidence="3" id="KW-1185">Reference proteome</keyword>
<dbReference type="Proteomes" id="UP000054516">
    <property type="component" value="Unassembled WGS sequence"/>
</dbReference>
<evidence type="ECO:0000313" key="2">
    <source>
        <dbReference type="EMBL" id="GAP88569.2"/>
    </source>
</evidence>
<proteinExistence type="predicted"/>
<gene>
    <name evidence="2" type="ORF">SAMD00023353_7000420</name>
</gene>
<feature type="compositionally biased region" description="Pro residues" evidence="1">
    <location>
        <begin position="261"/>
        <end position="270"/>
    </location>
</feature>
<name>A0A1W2TK08_ROSNE</name>
<dbReference type="EMBL" id="DF977515">
    <property type="protein sequence ID" value="GAP88569.2"/>
    <property type="molecule type" value="Genomic_DNA"/>
</dbReference>
<feature type="region of interest" description="Disordered" evidence="1">
    <location>
        <begin position="186"/>
        <end position="317"/>
    </location>
</feature>